<feature type="compositionally biased region" description="Pro residues" evidence="4">
    <location>
        <begin position="66"/>
        <end position="76"/>
    </location>
</feature>
<organism evidence="6 7">
    <name type="scientific">Streptomyces evansiae</name>
    <dbReference type="NCBI Taxonomy" id="3075535"/>
    <lineage>
        <taxon>Bacteria</taxon>
        <taxon>Bacillati</taxon>
        <taxon>Actinomycetota</taxon>
        <taxon>Actinomycetes</taxon>
        <taxon>Kitasatosporales</taxon>
        <taxon>Streptomycetaceae</taxon>
        <taxon>Streptomyces</taxon>
    </lineage>
</organism>
<feature type="region of interest" description="Disordered" evidence="4">
    <location>
        <begin position="1"/>
        <end position="76"/>
    </location>
</feature>
<dbReference type="PANTHER" id="PTHR43537:SF24">
    <property type="entry name" value="GLUCONATE OPERON TRANSCRIPTIONAL REPRESSOR"/>
    <property type="match status" value="1"/>
</dbReference>
<feature type="region of interest" description="Disordered" evidence="4">
    <location>
        <begin position="131"/>
        <end position="156"/>
    </location>
</feature>
<dbReference type="SMART" id="SM00345">
    <property type="entry name" value="HTH_GNTR"/>
    <property type="match status" value="1"/>
</dbReference>
<keyword evidence="3" id="KW-0804">Transcription</keyword>
<dbReference type="Gene3D" id="1.10.10.10">
    <property type="entry name" value="Winged helix-like DNA-binding domain superfamily/Winged helix DNA-binding domain"/>
    <property type="match status" value="1"/>
</dbReference>
<evidence type="ECO:0000256" key="3">
    <source>
        <dbReference type="ARBA" id="ARBA00023163"/>
    </source>
</evidence>
<gene>
    <name evidence="6" type="ORF">RM698_28460</name>
</gene>
<comment type="caution">
    <text evidence="6">The sequence shown here is derived from an EMBL/GenBank/DDBJ whole genome shotgun (WGS) entry which is preliminary data.</text>
</comment>
<sequence>MSEENPVESPGPAPSPGRTAEGPSAAPAPAPIPAPAPSTAPAPAPSAAPAPAPPPSAAPAPFGAPSSPPHPLPPTPAAIAAALRDRIARGVLKAGDRIPTQAELSQEFGVERGRVRQALQALRAEGLLSHSTKGVPPRVAQPGHDGERAGGGTPEPRPTLVALGPRLVRAFAAPEVRIDALCLTAESLIPAVSEAVIGVHSGSLRPESVDVRILLPSRSIDLAFPVAASGEPVEAAAVHRRWLEMRDSQVRVLSRTLTGLRQSHGTKVSVAFRTVPFTPPVKLYVLNGSEALFAYYLVRRTDENGEDVPEMIDTWGPRAQLFPYDVTHGPRDEVFVAQSARWFEGLWQTISEELKLDG</sequence>
<dbReference type="Proteomes" id="UP001183610">
    <property type="component" value="Unassembled WGS sequence"/>
</dbReference>
<evidence type="ECO:0000313" key="7">
    <source>
        <dbReference type="Proteomes" id="UP001183610"/>
    </source>
</evidence>
<dbReference type="Pfam" id="PF00392">
    <property type="entry name" value="GntR"/>
    <property type="match status" value="1"/>
</dbReference>
<protein>
    <submittedName>
        <fullName evidence="6">Winged helix-turn-helix domain-containing protein</fullName>
    </submittedName>
</protein>
<evidence type="ECO:0000313" key="6">
    <source>
        <dbReference type="EMBL" id="MDT0412965.1"/>
    </source>
</evidence>
<dbReference type="InterPro" id="IPR036390">
    <property type="entry name" value="WH_DNA-bd_sf"/>
</dbReference>
<evidence type="ECO:0000259" key="5">
    <source>
        <dbReference type="PROSITE" id="PS50949"/>
    </source>
</evidence>
<evidence type="ECO:0000256" key="4">
    <source>
        <dbReference type="SAM" id="MobiDB-lite"/>
    </source>
</evidence>
<dbReference type="CDD" id="cd07377">
    <property type="entry name" value="WHTH_GntR"/>
    <property type="match status" value="1"/>
</dbReference>
<dbReference type="SUPFAM" id="SSF46785">
    <property type="entry name" value="Winged helix' DNA-binding domain"/>
    <property type="match status" value="1"/>
</dbReference>
<name>A0ABU2RCE6_9ACTN</name>
<keyword evidence="7" id="KW-1185">Reference proteome</keyword>
<feature type="compositionally biased region" description="Pro residues" evidence="4">
    <location>
        <begin position="26"/>
        <end position="58"/>
    </location>
</feature>
<dbReference type="InterPro" id="IPR036388">
    <property type="entry name" value="WH-like_DNA-bd_sf"/>
</dbReference>
<evidence type="ECO:0000256" key="1">
    <source>
        <dbReference type="ARBA" id="ARBA00023015"/>
    </source>
</evidence>
<feature type="domain" description="HTH gntR-type" evidence="5">
    <location>
        <begin position="73"/>
        <end position="142"/>
    </location>
</feature>
<proteinExistence type="predicted"/>
<reference evidence="7" key="1">
    <citation type="submission" date="2023-07" db="EMBL/GenBank/DDBJ databases">
        <title>30 novel species of actinomycetes from the DSMZ collection.</title>
        <authorList>
            <person name="Nouioui I."/>
        </authorList>
    </citation>
    <scope>NUCLEOTIDE SEQUENCE [LARGE SCALE GENOMIC DNA]</scope>
    <source>
        <strain evidence="7">DSM 41979</strain>
    </source>
</reference>
<dbReference type="InterPro" id="IPR000524">
    <property type="entry name" value="Tscrpt_reg_HTH_GntR"/>
</dbReference>
<accession>A0ABU2RCE6</accession>
<dbReference type="PROSITE" id="PS50949">
    <property type="entry name" value="HTH_GNTR"/>
    <property type="match status" value="1"/>
</dbReference>
<dbReference type="EMBL" id="JAVRET010000103">
    <property type="protein sequence ID" value="MDT0412965.1"/>
    <property type="molecule type" value="Genomic_DNA"/>
</dbReference>
<dbReference type="PANTHER" id="PTHR43537">
    <property type="entry name" value="TRANSCRIPTIONAL REGULATOR, GNTR FAMILY"/>
    <property type="match status" value="1"/>
</dbReference>
<keyword evidence="2" id="KW-0238">DNA-binding</keyword>
<evidence type="ECO:0000256" key="2">
    <source>
        <dbReference type="ARBA" id="ARBA00023125"/>
    </source>
</evidence>
<dbReference type="PRINTS" id="PR00035">
    <property type="entry name" value="HTHGNTR"/>
</dbReference>
<keyword evidence="1" id="KW-0805">Transcription regulation</keyword>